<reference evidence="4 5" key="1">
    <citation type="submission" date="2016-10" db="EMBL/GenBank/DDBJ databases">
        <authorList>
            <person name="de Groot N.N."/>
        </authorList>
    </citation>
    <scope>NUCLEOTIDE SEQUENCE [LARGE SCALE GENOMIC DNA]</scope>
    <source>
        <strain evidence="4 5">DSM 44908</strain>
    </source>
</reference>
<evidence type="ECO:0000256" key="1">
    <source>
        <dbReference type="ARBA" id="ARBA00006484"/>
    </source>
</evidence>
<organism evidence="4 5">
    <name type="scientific">Rhodococcoides kroppenstedtii</name>
    <dbReference type="NCBI Taxonomy" id="293050"/>
    <lineage>
        <taxon>Bacteria</taxon>
        <taxon>Bacillati</taxon>
        <taxon>Actinomycetota</taxon>
        <taxon>Actinomycetes</taxon>
        <taxon>Mycobacteriales</taxon>
        <taxon>Nocardiaceae</taxon>
        <taxon>Rhodococcoides</taxon>
    </lineage>
</organism>
<dbReference type="PROSITE" id="PS00061">
    <property type="entry name" value="ADH_SHORT"/>
    <property type="match status" value="1"/>
</dbReference>
<name>A0A1I0UC46_9NOCA</name>
<evidence type="ECO:0000313" key="5">
    <source>
        <dbReference type="Proteomes" id="UP000182054"/>
    </source>
</evidence>
<evidence type="ECO:0008006" key="6">
    <source>
        <dbReference type="Google" id="ProtNLM"/>
    </source>
</evidence>
<accession>A0A1I0UC46</accession>
<dbReference type="GO" id="GO:0016616">
    <property type="term" value="F:oxidoreductase activity, acting on the CH-OH group of donors, NAD or NADP as acceptor"/>
    <property type="evidence" value="ECO:0007669"/>
    <property type="project" value="TreeGrafter"/>
</dbReference>
<dbReference type="InterPro" id="IPR020904">
    <property type="entry name" value="Sc_DH/Rdtase_CS"/>
</dbReference>
<dbReference type="NCBIfam" id="NF005878">
    <property type="entry name" value="PRK07825.1"/>
    <property type="match status" value="1"/>
</dbReference>
<dbReference type="CDD" id="cd05233">
    <property type="entry name" value="SDR_c"/>
    <property type="match status" value="1"/>
</dbReference>
<comment type="similarity">
    <text evidence="1 3">Belongs to the short-chain dehydrogenases/reductases (SDR) family.</text>
</comment>
<dbReference type="PANTHER" id="PTHR24322:SF736">
    <property type="entry name" value="RETINOL DEHYDROGENASE 10"/>
    <property type="match status" value="1"/>
</dbReference>
<dbReference type="Proteomes" id="UP000182054">
    <property type="component" value="Unassembled WGS sequence"/>
</dbReference>
<dbReference type="InterPro" id="IPR002347">
    <property type="entry name" value="SDR_fam"/>
</dbReference>
<dbReference type="OrthoDB" id="9775296at2"/>
<dbReference type="RefSeq" id="WP_068365640.1">
    <property type="nucleotide sequence ID" value="NZ_FOJN01000018.1"/>
</dbReference>
<evidence type="ECO:0000256" key="2">
    <source>
        <dbReference type="ARBA" id="ARBA00023002"/>
    </source>
</evidence>
<dbReference type="Gene3D" id="3.40.50.720">
    <property type="entry name" value="NAD(P)-binding Rossmann-like Domain"/>
    <property type="match status" value="1"/>
</dbReference>
<proteinExistence type="inferred from homology"/>
<dbReference type="AlphaFoldDB" id="A0A1I0UC46"/>
<dbReference type="GeneID" id="85487485"/>
<dbReference type="PRINTS" id="PR00081">
    <property type="entry name" value="GDHRDH"/>
</dbReference>
<dbReference type="EMBL" id="FOJN01000018">
    <property type="protein sequence ID" value="SFA61605.1"/>
    <property type="molecule type" value="Genomic_DNA"/>
</dbReference>
<dbReference type="PANTHER" id="PTHR24322">
    <property type="entry name" value="PKSB"/>
    <property type="match status" value="1"/>
</dbReference>
<protein>
    <recommendedName>
        <fullName evidence="6">Short-chain dehydrogenase</fullName>
    </recommendedName>
</protein>
<evidence type="ECO:0000256" key="3">
    <source>
        <dbReference type="RuleBase" id="RU000363"/>
    </source>
</evidence>
<dbReference type="PRINTS" id="PR00080">
    <property type="entry name" value="SDRFAMILY"/>
</dbReference>
<evidence type="ECO:0000313" key="4">
    <source>
        <dbReference type="EMBL" id="SFA61605.1"/>
    </source>
</evidence>
<keyword evidence="2" id="KW-0560">Oxidoreductase</keyword>
<dbReference type="SUPFAM" id="SSF51735">
    <property type="entry name" value="NAD(P)-binding Rossmann-fold domains"/>
    <property type="match status" value="1"/>
</dbReference>
<sequence length="281" mass="29682">MTTDLTGRVVAITGGARGIGHATAAAFLARGARVAIGDIDDVAVKEGATALESTTDATRVHHDTLDVTDPESFDRFLDGVEATFGPLDVLVNNAGIMPVGRVVDEPDAVTRRVLDINALGVITGSKLAARRMLPRGRGHIVNIASAAGETYSPGLATYCASKFAVVGFTDAARLEHRGTGVEFSLVMPSFVNTELTAGTSGARGFRNAEPEEIARAVVSLIDKPRSRVRVTRLFGAAVVSQKFLPRPLAEAMSRALGADDVFLGAVDRSARRAYEERARHS</sequence>
<dbReference type="InterPro" id="IPR036291">
    <property type="entry name" value="NAD(P)-bd_dom_sf"/>
</dbReference>
<dbReference type="Pfam" id="PF00106">
    <property type="entry name" value="adh_short"/>
    <property type="match status" value="1"/>
</dbReference>
<gene>
    <name evidence="4" type="ORF">SAMN05444374_11844</name>
</gene>